<dbReference type="AlphaFoldDB" id="A0A5M7B8P9"/>
<dbReference type="EMBL" id="VWRS01000003">
    <property type="protein sequence ID" value="KAA5825739.1"/>
    <property type="molecule type" value="Genomic_DNA"/>
</dbReference>
<evidence type="ECO:0000313" key="5">
    <source>
        <dbReference type="Proteomes" id="UP000322315"/>
    </source>
</evidence>
<sequence length="163" mass="18861">MFKMDNTTHNILNSFFIKIAGIAMSLCYVFGPSHYVVSQFLHAMSHSIEASNIFSGHDSHEHHHHEHQHIQTEHAVTETHSHEILEVIDSVLESSNSENDSKKSEIVTFKLDKHLETNKDYQIQNLDWSLKGQSAFNFNKQKVRKGYINGLIEPPQYVWYISL</sequence>
<dbReference type="OrthoDB" id="1452807at2"/>
<gene>
    <name evidence="2" type="ORF">F2B50_07460</name>
    <name evidence="3" type="ORF">FPF71_07460</name>
</gene>
<protein>
    <submittedName>
        <fullName evidence="2">Uncharacterized protein</fullName>
    </submittedName>
</protein>
<reference evidence="2" key="3">
    <citation type="submission" date="2019-09" db="EMBL/GenBank/DDBJ databases">
        <authorList>
            <person name="Zhang D.-C."/>
        </authorList>
    </citation>
    <scope>NUCLEOTIDE SEQUENCE</scope>
    <source>
        <strain evidence="2">RU-4-M-4</strain>
    </source>
</reference>
<reference evidence="3 4" key="2">
    <citation type="submission" date="2019-07" db="EMBL/GenBank/DDBJ databases">
        <title>Algibacter marinivivus sp. nov., isolated from the surface of a marine red alga.</title>
        <authorList>
            <person name="Zhong X."/>
            <person name="Xu W."/>
            <person name="Zhang Y."/>
            <person name="Zhang Q."/>
            <person name="Du Z."/>
        </authorList>
    </citation>
    <scope>NUCLEOTIDE SEQUENCE [LARGE SCALE GENOMIC DNA]</scope>
    <source>
        <strain evidence="3 4">RU-4-M-4</strain>
    </source>
</reference>
<dbReference type="Proteomes" id="UP000322315">
    <property type="component" value="Unassembled WGS sequence"/>
</dbReference>
<dbReference type="Proteomes" id="UP000315145">
    <property type="component" value="Unassembled WGS sequence"/>
</dbReference>
<keyword evidence="4" id="KW-1185">Reference proteome</keyword>
<evidence type="ECO:0000313" key="4">
    <source>
        <dbReference type="Proteomes" id="UP000315145"/>
    </source>
</evidence>
<proteinExistence type="predicted"/>
<dbReference type="EMBL" id="VMBF01000003">
    <property type="protein sequence ID" value="TSJ80037.1"/>
    <property type="molecule type" value="Genomic_DNA"/>
</dbReference>
<reference evidence="2 5" key="1">
    <citation type="journal article" date="2015" name="Int. J. Syst. Evol. Microbiol.">
        <title>Algibacter amylolyticus sp. nov., isolated from intertidal sediment.</title>
        <authorList>
            <person name="Zhang D.C."/>
            <person name="Wu J."/>
            <person name="Neuner K."/>
            <person name="Yao J."/>
            <person name="Margesin R."/>
        </authorList>
    </citation>
    <scope>NUCLEOTIDE SEQUENCE [LARGE SCALE GENOMIC DNA]</scope>
    <source>
        <strain evidence="2 5">RU-4-M-4</strain>
    </source>
</reference>
<evidence type="ECO:0000313" key="2">
    <source>
        <dbReference type="EMBL" id="KAA5825739.1"/>
    </source>
</evidence>
<keyword evidence="1" id="KW-0812">Transmembrane</keyword>
<dbReference type="RefSeq" id="WP_144116057.1">
    <property type="nucleotide sequence ID" value="NZ_JACHGE010000003.1"/>
</dbReference>
<evidence type="ECO:0000313" key="3">
    <source>
        <dbReference type="EMBL" id="TSJ80037.1"/>
    </source>
</evidence>
<organism evidence="2 5">
    <name type="scientific">Algibacter amylolyticus</name>
    <dbReference type="NCBI Taxonomy" id="1608400"/>
    <lineage>
        <taxon>Bacteria</taxon>
        <taxon>Pseudomonadati</taxon>
        <taxon>Bacteroidota</taxon>
        <taxon>Flavobacteriia</taxon>
        <taxon>Flavobacteriales</taxon>
        <taxon>Flavobacteriaceae</taxon>
        <taxon>Algibacter</taxon>
    </lineage>
</organism>
<name>A0A5M7B8P9_9FLAO</name>
<comment type="caution">
    <text evidence="2">The sequence shown here is derived from an EMBL/GenBank/DDBJ whole genome shotgun (WGS) entry which is preliminary data.</text>
</comment>
<feature type="transmembrane region" description="Helical" evidence="1">
    <location>
        <begin position="12"/>
        <end position="31"/>
    </location>
</feature>
<keyword evidence="1" id="KW-0472">Membrane</keyword>
<keyword evidence="1" id="KW-1133">Transmembrane helix</keyword>
<evidence type="ECO:0000256" key="1">
    <source>
        <dbReference type="SAM" id="Phobius"/>
    </source>
</evidence>
<accession>A0A5M7B8P9</accession>